<feature type="region of interest" description="Disordered" evidence="1">
    <location>
        <begin position="923"/>
        <end position="944"/>
    </location>
</feature>
<organism evidence="3 5">
    <name type="scientific">Dracunculus medinensis</name>
    <name type="common">Guinea worm</name>
    <dbReference type="NCBI Taxonomy" id="318479"/>
    <lineage>
        <taxon>Eukaryota</taxon>
        <taxon>Metazoa</taxon>
        <taxon>Ecdysozoa</taxon>
        <taxon>Nematoda</taxon>
        <taxon>Chromadorea</taxon>
        <taxon>Rhabditida</taxon>
        <taxon>Spirurina</taxon>
        <taxon>Dracunculoidea</taxon>
        <taxon>Dracunculidae</taxon>
        <taxon>Dracunculus</taxon>
    </lineage>
</organism>
<evidence type="ECO:0000313" key="4">
    <source>
        <dbReference type="Proteomes" id="UP000274756"/>
    </source>
</evidence>
<dbReference type="AlphaFoldDB" id="A0A0N4U6X3"/>
<reference evidence="5" key="1">
    <citation type="submission" date="2016-04" db="UniProtKB">
        <authorList>
            <consortium name="WormBaseParasite"/>
        </authorList>
    </citation>
    <scope>IDENTIFICATION</scope>
</reference>
<feature type="region of interest" description="Disordered" evidence="1">
    <location>
        <begin position="371"/>
        <end position="391"/>
    </location>
</feature>
<dbReference type="Proteomes" id="UP000038040">
    <property type="component" value="Unplaced"/>
</dbReference>
<dbReference type="Proteomes" id="UP000274756">
    <property type="component" value="Unassembled WGS sequence"/>
</dbReference>
<proteinExistence type="predicted"/>
<dbReference type="WBParaSite" id="DME_0000270601-mRNA-1">
    <property type="protein sequence ID" value="DME_0000270601-mRNA-1"/>
    <property type="gene ID" value="DME_0000270601"/>
</dbReference>
<protein>
    <submittedName>
        <fullName evidence="5">PWWP domain-containing protein</fullName>
    </submittedName>
</protein>
<evidence type="ECO:0000313" key="3">
    <source>
        <dbReference type="Proteomes" id="UP000038040"/>
    </source>
</evidence>
<evidence type="ECO:0000313" key="2">
    <source>
        <dbReference type="EMBL" id="VDN57093.1"/>
    </source>
</evidence>
<dbReference type="OrthoDB" id="5826339at2759"/>
<evidence type="ECO:0000313" key="5">
    <source>
        <dbReference type="WBParaSite" id="DME_0000270601-mRNA-1"/>
    </source>
</evidence>
<name>A0A0N4U6X3_DRAME</name>
<reference evidence="2 4" key="2">
    <citation type="submission" date="2018-11" db="EMBL/GenBank/DDBJ databases">
        <authorList>
            <consortium name="Pathogen Informatics"/>
        </authorList>
    </citation>
    <scope>NUCLEOTIDE SEQUENCE [LARGE SCALE GENOMIC DNA]</scope>
</reference>
<dbReference type="EMBL" id="UYYG01001158">
    <property type="protein sequence ID" value="VDN57093.1"/>
    <property type="molecule type" value="Genomic_DNA"/>
</dbReference>
<accession>A0A0N4U6X3</accession>
<keyword evidence="4" id="KW-1185">Reference proteome</keyword>
<feature type="region of interest" description="Disordered" evidence="1">
    <location>
        <begin position="193"/>
        <end position="221"/>
    </location>
</feature>
<sequence>MAMVSNEQRFKPEKKENVKINVRYREIDNRYWCYMCWLGSLWTIREIYRLQNQPATAERERERIVLILSVLPTSLLAHIIRISSGVLALLHYSAYFTGIARITSGLLIDVYSDLMIWQSRLCAVVICKASSWKWNRSGGSRSNLPKKVDACVSIQICGQSGSLMRSKLQHLANSNMGGLPIPGVKHRQRIIQHRKRNERESIKRLQRHRATSPFPSTSLDEDATTAPLINSALDLPPVIEVKVLRSSEGLIIVEYSKDDINYTGILLAENTVGGAPGIMREEMSKFRETINSYVDSPAIDQWTSVLAERFTPGFQLRDRCFMRTFGRMVCAACMAPVPDNEAIPRRHFTNPNARKLLCKPQHRYQVVAQMSSPPNASGIDDANEENENRQMSSKVFHAAHHLNEEEMNKSKSDSGSSVEENIYQDGLYSPGPSDLVKEYGQYGETSKTHYGKNAITPSSIKTEDIAEYSTNVSPTKIVADTETNQMRFNCETLSPAYIIRKSDGNALHMTFVRQSKSGISGDQRIQRDCNEGDSKAGTATAHIHQGAPLLVTRDTSQIVSPRPNLSFHSSEQPMLNCVSERKLSALSFSGSSVMNRVGSKPSVSSEKSIVHPNLPSFLYGEQSGNCSRKFSNMVAQSTHSEEIIKRKSNSICSPQDILCLQEEKSDKQMPSSLSSGHCFISNQITETVPQNEGIRSLSNNQEYPPIKIILKPVQKNLPSHHNNFDSPSIAINNGSAIEMEQSTRQYGCPLMTVDCIVLNDGRNRNDGTSIRKLRRLPVRAKQFSGFADLSSKVKKYDTRITTNSDVFNWPDNENDDNDEIIPTKQENPLGLVPEDVVWAKNRTEAFWPGRLHGFTRENGKIGASIVWFNPKRAEPTYHRAVADSIIANLPAKGYFEQKLSPQVFKILLRSRKFDLRNVKVITKRRKKPAAHGPPTKKRRSVVRKSAKFGSSASHILSTETGLYDSIDPMQTDARASSNDENCSDDDQRLVIAYDSDEL</sequence>
<evidence type="ECO:0000256" key="1">
    <source>
        <dbReference type="SAM" id="MobiDB-lite"/>
    </source>
</evidence>
<gene>
    <name evidence="2" type="ORF">DME_LOCUS7066</name>
</gene>